<keyword evidence="1" id="KW-0732">Signal</keyword>
<keyword evidence="3" id="KW-1185">Reference proteome</keyword>
<dbReference type="EMBL" id="CP014209">
    <property type="protein sequence ID" value="ANC30574.1"/>
    <property type="molecule type" value="Genomic_DNA"/>
</dbReference>
<protein>
    <submittedName>
        <fullName evidence="2">Uncharacterized protein</fullName>
    </submittedName>
</protein>
<proteinExistence type="predicted"/>
<organism evidence="2 3">
    <name type="scientific">Isoptericola dokdonensis DS-3</name>
    <dbReference type="NCBI Taxonomy" id="1300344"/>
    <lineage>
        <taxon>Bacteria</taxon>
        <taxon>Bacillati</taxon>
        <taxon>Actinomycetota</taxon>
        <taxon>Actinomycetes</taxon>
        <taxon>Micrococcales</taxon>
        <taxon>Promicromonosporaceae</taxon>
        <taxon>Isoptericola</taxon>
    </lineage>
</organism>
<dbReference type="STRING" id="1300344.I598_1005"/>
<evidence type="ECO:0000313" key="3">
    <source>
        <dbReference type="Proteomes" id="UP000076794"/>
    </source>
</evidence>
<feature type="signal peptide" evidence="1">
    <location>
        <begin position="1"/>
        <end position="21"/>
    </location>
</feature>
<feature type="chain" id="PRO_5007823162" evidence="1">
    <location>
        <begin position="22"/>
        <end position="201"/>
    </location>
</feature>
<evidence type="ECO:0000313" key="2">
    <source>
        <dbReference type="EMBL" id="ANC30574.1"/>
    </source>
</evidence>
<evidence type="ECO:0000256" key="1">
    <source>
        <dbReference type="SAM" id="SignalP"/>
    </source>
</evidence>
<dbReference type="Proteomes" id="UP000076794">
    <property type="component" value="Chromosome"/>
</dbReference>
<dbReference type="AlphaFoldDB" id="A0A161IG94"/>
<gene>
    <name evidence="2" type="ORF">I598_1005</name>
</gene>
<sequence length="201" mass="19555">MTVRAVVLPATPLLVPGAAGAAIALGAVRDAVLEPLRRAAGPGTDASAPQRWGVLADGAQDRRGARRASLAAAGMADRWVPDLPGPPVGEPDSAVAGVAASIGLWAVGAAAGAPALAGVEVVELAGGADPDAVAAALDVLAAVDVLVVAATGPRGPGTAAGRVLAALADRGDWSGRTVEVPVDGPHLLATYAVTTWEGAAR</sequence>
<name>A0A161IG94_9MICO</name>
<dbReference type="PATRIC" id="fig|1300344.3.peg.1008"/>
<dbReference type="KEGG" id="ido:I598_1005"/>
<dbReference type="RefSeq" id="WP_068201820.1">
    <property type="nucleotide sequence ID" value="NZ_CP014209.1"/>
</dbReference>
<accession>A0A161IG94</accession>
<reference evidence="2 3" key="1">
    <citation type="submission" date="2016-01" db="EMBL/GenBank/DDBJ databases">
        <title>Complete genome sequence of a soil Actinobacterium, Isoptericola dokdonensis DS-3.</title>
        <authorList>
            <person name="Kwon S.-K."/>
            <person name="Kim J.F."/>
        </authorList>
    </citation>
    <scope>NUCLEOTIDE SEQUENCE [LARGE SCALE GENOMIC DNA]</scope>
    <source>
        <strain evidence="2 3">DS-3</strain>
    </source>
</reference>